<feature type="chain" id="PRO_5012277804" evidence="1">
    <location>
        <begin position="29"/>
        <end position="94"/>
    </location>
</feature>
<dbReference type="AlphaFoldDB" id="A0A1R4IVY9"/>
<evidence type="ECO:0000313" key="2">
    <source>
        <dbReference type="EMBL" id="SJN23888.1"/>
    </source>
</evidence>
<keyword evidence="1" id="KW-0732">Signal</keyword>
<protein>
    <submittedName>
        <fullName evidence="2">Uncharacterized protein</fullName>
    </submittedName>
</protein>
<name>A0A1R4IVY9_9LACT</name>
<proteinExistence type="predicted"/>
<feature type="signal peptide" evidence="1">
    <location>
        <begin position="1"/>
        <end position="28"/>
    </location>
</feature>
<gene>
    <name evidence="2" type="ORF">FM115_02795</name>
</gene>
<accession>A0A1R4IVY9</accession>
<reference evidence="2 3" key="1">
    <citation type="submission" date="2017-02" db="EMBL/GenBank/DDBJ databases">
        <authorList>
            <person name="Peterson S.W."/>
        </authorList>
    </citation>
    <scope>NUCLEOTIDE SEQUENCE [LARGE SCALE GENOMIC DNA]</scope>
    <source>
        <strain evidence="2 3">42ea</strain>
    </source>
</reference>
<evidence type="ECO:0000313" key="3">
    <source>
        <dbReference type="Proteomes" id="UP000195611"/>
    </source>
</evidence>
<sequence length="94" mass="10989">MKKRVMKIILFLSVGILCIITFPNTAEAAQVAEVDDYYYRTYYVDDAQYGSITGRTTKLLRFTNGYTKGSTTQRQVSSTLFTRTYKYTYSYYTY</sequence>
<organism evidence="2 3">
    <name type="scientific">Marinilactibacillus psychrotolerans 42ea</name>
    <dbReference type="NCBI Taxonomy" id="1255609"/>
    <lineage>
        <taxon>Bacteria</taxon>
        <taxon>Bacillati</taxon>
        <taxon>Bacillota</taxon>
        <taxon>Bacilli</taxon>
        <taxon>Lactobacillales</taxon>
        <taxon>Carnobacteriaceae</taxon>
        <taxon>Marinilactibacillus</taxon>
    </lineage>
</organism>
<dbReference type="EMBL" id="FUKW01000045">
    <property type="protein sequence ID" value="SJN23888.1"/>
    <property type="molecule type" value="Genomic_DNA"/>
</dbReference>
<dbReference type="RefSeq" id="WP_072693714.1">
    <property type="nucleotide sequence ID" value="NZ_FUKW01000045.1"/>
</dbReference>
<evidence type="ECO:0000256" key="1">
    <source>
        <dbReference type="SAM" id="SignalP"/>
    </source>
</evidence>
<dbReference type="Proteomes" id="UP000195611">
    <property type="component" value="Unassembled WGS sequence"/>
</dbReference>